<protein>
    <submittedName>
        <fullName evidence="2">Uncharacterized protein</fullName>
    </submittedName>
</protein>
<reference evidence="2" key="2">
    <citation type="submission" date="2023-05" db="EMBL/GenBank/DDBJ databases">
        <authorList>
            <consortium name="Lawrence Berkeley National Laboratory"/>
            <person name="Steindorff A."/>
            <person name="Hensen N."/>
            <person name="Bonometti L."/>
            <person name="Westerberg I."/>
            <person name="Brannstrom I.O."/>
            <person name="Guillou S."/>
            <person name="Cros-Aarteil S."/>
            <person name="Calhoun S."/>
            <person name="Haridas S."/>
            <person name="Kuo A."/>
            <person name="Mondo S."/>
            <person name="Pangilinan J."/>
            <person name="Riley R."/>
            <person name="Labutti K."/>
            <person name="Andreopoulos B."/>
            <person name="Lipzen A."/>
            <person name="Chen C."/>
            <person name="Yanf M."/>
            <person name="Daum C."/>
            <person name="Ng V."/>
            <person name="Clum A."/>
            <person name="Ohm R."/>
            <person name="Martin F."/>
            <person name="Silar P."/>
            <person name="Natvig D."/>
            <person name="Lalanne C."/>
            <person name="Gautier V."/>
            <person name="Ament-Velasquez S.L."/>
            <person name="Kruys A."/>
            <person name="Hutchinson M.I."/>
            <person name="Powell A.J."/>
            <person name="Barry K."/>
            <person name="Miller A.N."/>
            <person name="Grigoriev I.V."/>
            <person name="Debuchy R."/>
            <person name="Gladieux P."/>
            <person name="Thoren M.H."/>
            <person name="Johannesson H."/>
        </authorList>
    </citation>
    <scope>NUCLEOTIDE SEQUENCE</scope>
    <source>
        <strain evidence="2">CBS 315.58</strain>
    </source>
</reference>
<keyword evidence="3" id="KW-1185">Reference proteome</keyword>
<evidence type="ECO:0000313" key="3">
    <source>
        <dbReference type="Proteomes" id="UP001303160"/>
    </source>
</evidence>
<comment type="caution">
    <text evidence="2">The sequence shown here is derived from an EMBL/GenBank/DDBJ whole genome shotgun (WGS) entry which is preliminary data.</text>
</comment>
<proteinExistence type="predicted"/>
<feature type="region of interest" description="Disordered" evidence="1">
    <location>
        <begin position="151"/>
        <end position="206"/>
    </location>
</feature>
<dbReference type="Proteomes" id="UP001303160">
    <property type="component" value="Unassembled WGS sequence"/>
</dbReference>
<dbReference type="AlphaFoldDB" id="A0AAN6XJI0"/>
<reference evidence="2" key="1">
    <citation type="journal article" date="2023" name="Mol. Phylogenet. Evol.">
        <title>Genome-scale phylogeny and comparative genomics of the fungal order Sordariales.</title>
        <authorList>
            <person name="Hensen N."/>
            <person name="Bonometti L."/>
            <person name="Westerberg I."/>
            <person name="Brannstrom I.O."/>
            <person name="Guillou S."/>
            <person name="Cros-Aarteil S."/>
            <person name="Calhoun S."/>
            <person name="Haridas S."/>
            <person name="Kuo A."/>
            <person name="Mondo S."/>
            <person name="Pangilinan J."/>
            <person name="Riley R."/>
            <person name="LaButti K."/>
            <person name="Andreopoulos B."/>
            <person name="Lipzen A."/>
            <person name="Chen C."/>
            <person name="Yan M."/>
            <person name="Daum C."/>
            <person name="Ng V."/>
            <person name="Clum A."/>
            <person name="Steindorff A."/>
            <person name="Ohm R.A."/>
            <person name="Martin F."/>
            <person name="Silar P."/>
            <person name="Natvig D.O."/>
            <person name="Lalanne C."/>
            <person name="Gautier V."/>
            <person name="Ament-Velasquez S.L."/>
            <person name="Kruys A."/>
            <person name="Hutchinson M.I."/>
            <person name="Powell A.J."/>
            <person name="Barry K."/>
            <person name="Miller A.N."/>
            <person name="Grigoriev I.V."/>
            <person name="Debuchy R."/>
            <person name="Gladieux P."/>
            <person name="Hiltunen Thoren M."/>
            <person name="Johannesson H."/>
        </authorList>
    </citation>
    <scope>NUCLEOTIDE SEQUENCE</scope>
    <source>
        <strain evidence="2">CBS 315.58</strain>
    </source>
</reference>
<sequence length="206" mass="22695">MTRLEKQPTIHGPNSHKLRNWQEVPPGGRGGAFLNRLVTTGILRQLEKKDDGAHGAPGRGDPVSADTRLLSLLLLRALIVQSTLNHIHARPVPRHSSFQGPPPPPAPLIAQPLPFASVLFSRKPVSRLFSPPLARHVPDLQIRTTGDQIRQNPAAHASIAQHTKDPSRCWPGTPQHGLYNTFPAHPAHDHDHRQPQTNFAPTHHPI</sequence>
<name>A0AAN6XJI0_9PEZI</name>
<evidence type="ECO:0000313" key="2">
    <source>
        <dbReference type="EMBL" id="KAK4201448.1"/>
    </source>
</evidence>
<accession>A0AAN6XJI0</accession>
<dbReference type="EMBL" id="MU863907">
    <property type="protein sequence ID" value="KAK4201448.1"/>
    <property type="molecule type" value="Genomic_DNA"/>
</dbReference>
<gene>
    <name evidence="2" type="ORF">QBC40DRAFT_60433</name>
</gene>
<feature type="region of interest" description="Disordered" evidence="1">
    <location>
        <begin position="1"/>
        <end position="29"/>
    </location>
</feature>
<evidence type="ECO:0000256" key="1">
    <source>
        <dbReference type="SAM" id="MobiDB-lite"/>
    </source>
</evidence>
<organism evidence="2 3">
    <name type="scientific">Triangularia verruculosa</name>
    <dbReference type="NCBI Taxonomy" id="2587418"/>
    <lineage>
        <taxon>Eukaryota</taxon>
        <taxon>Fungi</taxon>
        <taxon>Dikarya</taxon>
        <taxon>Ascomycota</taxon>
        <taxon>Pezizomycotina</taxon>
        <taxon>Sordariomycetes</taxon>
        <taxon>Sordariomycetidae</taxon>
        <taxon>Sordariales</taxon>
        <taxon>Podosporaceae</taxon>
        <taxon>Triangularia</taxon>
    </lineage>
</organism>